<feature type="region of interest" description="Disordered" evidence="4">
    <location>
        <begin position="169"/>
        <end position="262"/>
    </location>
</feature>
<feature type="compositionally biased region" description="Basic and acidic residues" evidence="4">
    <location>
        <begin position="640"/>
        <end position="652"/>
    </location>
</feature>
<sequence>MGKWTPDYIDDVLHSKLKSLVSGAIKRASLEKAEPTISYEDFVTDLDTGDSFTTSLIDILVKELAERRTRPNINDRRLIADRSAKSLRLLATPLRIYRDRSMGRYHPSRRTANLTDYLNAPPREMDVEEDHDEDIFERMLEGAPGPTIEGARITSDNLYEAYGTNVGPSTRTIASPSPPAEDLPSPPAIHPAPRWSVSAGLPPHMLTRQPSIRRPMHSRTVDFNDFTHRRRSATRENSATRDDSRATSEVREGSSTRTSQSARRFFPFMRMRRYDNSDPWGSDIHFSNNTEENGLIYPPENTPWFNMTPPLREPTTMEEVLADAELSEERSHREVVPRLRRGGLRAPESILSRHASPFLNPNPPETISEPESAPVAFNTASDAAPVMIRKRARPQTRVREISVEAEEDVPQPENEEEANLPLADLIELRKLRRARQGIDAAKLNKGDVRKKKKRVREEGDEGGLRKGAAPRPEDEEEDDEEKEARARRVVRANNFTQQTNALDVDKHMCAGSTCSVYYQALIRLRMAYIEENLKIRSKPRDDSDDDEKGPPDPQEALYALADRWKVDKQKPAEDGSVTNSLTMLTAIPEVDLGMDARLKNIEETEKAKRVVAEERQDRRKPFNDEEHLAASRFYRPNLKAKSDADILRDAKLEAMGLPPQDDQPRQSNNERQQMATDELVMERFKKRMRKQ</sequence>
<keyword evidence="3" id="KW-0539">Nucleus</keyword>
<dbReference type="GO" id="GO:0005681">
    <property type="term" value="C:spliceosomal complex"/>
    <property type="evidence" value="ECO:0007669"/>
    <property type="project" value="TreeGrafter"/>
</dbReference>
<comment type="caution">
    <text evidence="5">The sequence shown here is derived from an EMBL/GenBank/DDBJ whole genome shotgun (WGS) entry which is preliminary data.</text>
</comment>
<dbReference type="OrthoDB" id="3253137at2759"/>
<gene>
    <name evidence="5" type="ORF">DXG03_000121</name>
</gene>
<feature type="region of interest" description="Disordered" evidence="4">
    <location>
        <begin position="611"/>
        <end position="691"/>
    </location>
</feature>
<dbReference type="AlphaFoldDB" id="A0A9P7GKP4"/>
<dbReference type="PANTHER" id="PTHR13486">
    <property type="entry name" value="TELOMERE LENGTH AND SILENCING PROTEIN 1 TLS1 FAMILY MEMBER"/>
    <property type="match status" value="1"/>
</dbReference>
<accession>A0A9P7GKP4</accession>
<reference evidence="5" key="1">
    <citation type="submission" date="2020-07" db="EMBL/GenBank/DDBJ databases">
        <authorList>
            <person name="Nieuwenhuis M."/>
            <person name="Van De Peppel L.J.J."/>
        </authorList>
    </citation>
    <scope>NUCLEOTIDE SEQUENCE</scope>
    <source>
        <strain evidence="5">AP01</strain>
        <tissue evidence="5">Mycelium</tissue>
    </source>
</reference>
<name>A0A9P7GKP4_9AGAR</name>
<evidence type="ECO:0000313" key="5">
    <source>
        <dbReference type="EMBL" id="KAG5648772.1"/>
    </source>
</evidence>
<proteinExistence type="inferred from homology"/>
<dbReference type="Proteomes" id="UP000775547">
    <property type="component" value="Unassembled WGS sequence"/>
</dbReference>
<dbReference type="EMBL" id="JABCKV010000001">
    <property type="protein sequence ID" value="KAG5648772.1"/>
    <property type="molecule type" value="Genomic_DNA"/>
</dbReference>
<feature type="region of interest" description="Disordered" evidence="4">
    <location>
        <begin position="442"/>
        <end position="491"/>
    </location>
</feature>
<keyword evidence="6" id="KW-1185">Reference proteome</keyword>
<reference evidence="5" key="2">
    <citation type="submission" date="2021-10" db="EMBL/GenBank/DDBJ databases">
        <title>Phylogenomics reveals ancestral predisposition of the termite-cultivated fungus Termitomyces towards a domesticated lifestyle.</title>
        <authorList>
            <person name="Auxier B."/>
            <person name="Grum-Grzhimaylo A."/>
            <person name="Cardenas M.E."/>
            <person name="Lodge J.D."/>
            <person name="Laessoe T."/>
            <person name="Pedersen O."/>
            <person name="Smith M.E."/>
            <person name="Kuyper T.W."/>
            <person name="Franco-Molano E.A."/>
            <person name="Baroni T.J."/>
            <person name="Aanen D.K."/>
        </authorList>
    </citation>
    <scope>NUCLEOTIDE SEQUENCE</scope>
    <source>
        <strain evidence="5">AP01</strain>
        <tissue evidence="5">Mycelium</tissue>
    </source>
</reference>
<comment type="similarity">
    <text evidence="2">Belongs to the TLS1 family.</text>
</comment>
<organism evidence="5 6">
    <name type="scientific">Asterophora parasitica</name>
    <dbReference type="NCBI Taxonomy" id="117018"/>
    <lineage>
        <taxon>Eukaryota</taxon>
        <taxon>Fungi</taxon>
        <taxon>Dikarya</taxon>
        <taxon>Basidiomycota</taxon>
        <taxon>Agaricomycotina</taxon>
        <taxon>Agaricomycetes</taxon>
        <taxon>Agaricomycetidae</taxon>
        <taxon>Agaricales</taxon>
        <taxon>Tricholomatineae</taxon>
        <taxon>Lyophyllaceae</taxon>
        <taxon>Asterophora</taxon>
    </lineage>
</organism>
<evidence type="ECO:0000256" key="2">
    <source>
        <dbReference type="ARBA" id="ARBA00007643"/>
    </source>
</evidence>
<comment type="subcellular location">
    <subcellularLocation>
        <location evidence="1">Nucleus</location>
    </subcellularLocation>
</comment>
<feature type="compositionally biased region" description="Basic and acidic residues" evidence="4">
    <location>
        <begin position="238"/>
        <end position="254"/>
    </location>
</feature>
<evidence type="ECO:0000256" key="1">
    <source>
        <dbReference type="ARBA" id="ARBA00004123"/>
    </source>
</evidence>
<dbReference type="InterPro" id="IPR010756">
    <property type="entry name" value="Tls1-like"/>
</dbReference>
<feature type="compositionally biased region" description="Basic and acidic residues" evidence="4">
    <location>
        <begin position="611"/>
        <end position="629"/>
    </location>
</feature>
<evidence type="ECO:0000256" key="3">
    <source>
        <dbReference type="ARBA" id="ARBA00023242"/>
    </source>
</evidence>
<feature type="compositionally biased region" description="Polar residues" evidence="4">
    <location>
        <begin position="665"/>
        <end position="675"/>
    </location>
</feature>
<feature type="compositionally biased region" description="Pro residues" evidence="4">
    <location>
        <begin position="176"/>
        <end position="190"/>
    </location>
</feature>
<dbReference type="GO" id="GO:0000398">
    <property type="term" value="P:mRNA splicing, via spliceosome"/>
    <property type="evidence" value="ECO:0007669"/>
    <property type="project" value="TreeGrafter"/>
</dbReference>
<dbReference type="Pfam" id="PF07052">
    <property type="entry name" value="Hep_59"/>
    <property type="match status" value="1"/>
</dbReference>
<dbReference type="PANTHER" id="PTHR13486:SF2">
    <property type="entry name" value="SPLICING FACTOR C9ORF78"/>
    <property type="match status" value="1"/>
</dbReference>
<evidence type="ECO:0000256" key="4">
    <source>
        <dbReference type="SAM" id="MobiDB-lite"/>
    </source>
</evidence>
<protein>
    <submittedName>
        <fullName evidence="5">Uncharacterized protein</fullName>
    </submittedName>
</protein>
<evidence type="ECO:0000313" key="6">
    <source>
        <dbReference type="Proteomes" id="UP000775547"/>
    </source>
</evidence>